<sequence>MKICFPVSRENDGQPYQATDDKSLQAMLAKLRSEPNGAWLVGANGLWHGGVHLSDRASAPYSKLTPDLLQQNKVMPLRCMAEGEVVAYRLNKAYLQAPYFRDEQLKYSSTFALVKSEYKAQDETLLTFYSLYMHLAPVSDYPAYPRYRAIVQHTLNTHRFTANNEEQYGIPFDVTERGERRDYDIPPTNGSLKHGDEFLVYQTADFFMTTIISTRYDKVRFGLAQKLEGGVVKDKKKFWVELDPQFVEQTGEACPQMPVWMQTAVKKGAFDSVQTLMGDEVIRINVGDPIGHLGLFESPAARLPDRMSYYFTHIEVLSADDNLPDFVNNTKRLADGRKYVICGLNQMLHSYDATHKTFTPLKVRTQQEIVLAKALTSPVKDKNGVNWYKVTQTGWVKQNGELVTEVDQHDLNKLGFRLLEEEATTDFSKLTAEECVKVLLRHLLAVAKQDRRIDHALVPVRYERILRKLDKDGDGQLNAQEVRLGLYNPEMINVVTRFIVKHSSEWYEDSQGGPWENFFTNVVKNRTANKFWRQYLDDQVWMKEVEPFSSGKPVWHMHPVVFLDYISVNKEIITLEMLIEANLGKNTEQCQSIHQYINKYAQAYDLLDRKEIAHFLSQIGHESGFVIIEEDLGKYSAKRMREIFGCKGGQKNYNRTTDTCILGQLREKLWTQEEHYVGNARNLGNYVYSHRMGNGDEASGDGYKYRGRGMIQITGRSAYRNFTFIHNKMNPEDIKDFENNPDLVINNIEYGVESAFAFWISKTDRHGVYLKDLAKLSSVREVTQVVNGGQNGYADRLKRYNKVALLLGLEIERE</sequence>
<dbReference type="InterPro" id="IPR002048">
    <property type="entry name" value="EF_hand_dom"/>
</dbReference>
<dbReference type="RefSeq" id="WP_217469876.1">
    <property type="nucleotide sequence ID" value="NZ_CP020335.1"/>
</dbReference>
<dbReference type="PANTHER" id="PTHR34408">
    <property type="entry name" value="FAMILY PROTEIN, PUTATIVE-RELATED"/>
    <property type="match status" value="1"/>
</dbReference>
<dbReference type="InterPro" id="IPR052354">
    <property type="entry name" value="Cell_Wall_Dynamics_Protein"/>
</dbReference>
<dbReference type="PROSITE" id="PS50222">
    <property type="entry name" value="EF_HAND_2"/>
    <property type="match status" value="1"/>
</dbReference>
<protein>
    <recommendedName>
        <fullName evidence="1">EF-hand domain-containing protein</fullName>
    </recommendedName>
</protein>
<dbReference type="PROSITE" id="PS00018">
    <property type="entry name" value="EF_HAND_1"/>
    <property type="match status" value="1"/>
</dbReference>
<proteinExistence type="predicted"/>
<dbReference type="PANTHER" id="PTHR34408:SF1">
    <property type="entry name" value="GLYCOSYL HYDROLASE FAMILY 19 DOMAIN-CONTAINING PROTEIN HI_1415"/>
    <property type="match status" value="1"/>
</dbReference>
<keyword evidence="3" id="KW-1185">Reference proteome</keyword>
<feature type="domain" description="EF-hand" evidence="1">
    <location>
        <begin position="457"/>
        <end position="492"/>
    </location>
</feature>
<dbReference type="InterPro" id="IPR018247">
    <property type="entry name" value="EF_Hand_1_Ca_BS"/>
</dbReference>
<evidence type="ECO:0000313" key="3">
    <source>
        <dbReference type="Proteomes" id="UP000693715"/>
    </source>
</evidence>
<accession>A0ABX8LXI3</accession>
<organism evidence="2 3">
    <name type="scientific">Photorhabdus akhurstii</name>
    <dbReference type="NCBI Taxonomy" id="171438"/>
    <lineage>
        <taxon>Bacteria</taxon>
        <taxon>Pseudomonadati</taxon>
        <taxon>Pseudomonadota</taxon>
        <taxon>Gammaproteobacteria</taxon>
        <taxon>Enterobacterales</taxon>
        <taxon>Morganellaceae</taxon>
        <taxon>Photorhabdus</taxon>
    </lineage>
</organism>
<dbReference type="EMBL" id="CP020335">
    <property type="protein sequence ID" value="QXF34640.1"/>
    <property type="molecule type" value="Genomic_DNA"/>
</dbReference>
<name>A0ABX8LXI3_9GAMM</name>
<evidence type="ECO:0000259" key="1">
    <source>
        <dbReference type="PROSITE" id="PS50222"/>
    </source>
</evidence>
<evidence type="ECO:0000313" key="2">
    <source>
        <dbReference type="EMBL" id="QXF34640.1"/>
    </source>
</evidence>
<dbReference type="Proteomes" id="UP000693715">
    <property type="component" value="Chromosome"/>
</dbReference>
<gene>
    <name evidence="2" type="ORF">B0X70_16830</name>
</gene>
<reference evidence="2 3" key="1">
    <citation type="submission" date="2017-03" db="EMBL/GenBank/DDBJ databases">
        <title>Genome comparison of Photorhabdus luminescens strain 0813-124 phase variants.</title>
        <authorList>
            <person name="Chien C.-C."/>
            <person name="Chen W.-J."/>
            <person name="Shih M.-C."/>
            <person name="Hsieh F.-C."/>
        </authorList>
    </citation>
    <scope>NUCLEOTIDE SEQUENCE [LARGE SCALE GENOMIC DNA]</scope>
    <source>
        <strain evidence="2 3">0813-124 phase II</strain>
    </source>
</reference>